<feature type="compositionally biased region" description="Low complexity" evidence="2">
    <location>
        <begin position="204"/>
        <end position="214"/>
    </location>
</feature>
<dbReference type="PROSITE" id="PS50835">
    <property type="entry name" value="IG_LIKE"/>
    <property type="match status" value="1"/>
</dbReference>
<evidence type="ECO:0000256" key="2">
    <source>
        <dbReference type="SAM" id="MobiDB-lite"/>
    </source>
</evidence>
<keyword evidence="3" id="KW-1133">Transmembrane helix</keyword>
<reference evidence="6" key="1">
    <citation type="journal article" date="2016" name="Nat. Commun.">
        <title>The channel catfish genome sequence provides insights into the evolution of scale formation in teleosts.</title>
        <authorList>
            <person name="Liu Z."/>
            <person name="Liu S."/>
            <person name="Yao J."/>
            <person name="Bao L."/>
            <person name="Zhang J."/>
            <person name="Li Y."/>
            <person name="Jiang C."/>
            <person name="Sun L."/>
            <person name="Wang R."/>
            <person name="Zhang Y."/>
            <person name="Zhou T."/>
            <person name="Zeng Q."/>
            <person name="Fu Q."/>
            <person name="Gao S."/>
            <person name="Li N."/>
            <person name="Koren S."/>
            <person name="Jiang Y."/>
            <person name="Zimin A."/>
            <person name="Xu P."/>
            <person name="Phillippy A.M."/>
            <person name="Geng X."/>
            <person name="Song L."/>
            <person name="Sun F."/>
            <person name="Li C."/>
            <person name="Wang X."/>
            <person name="Chen A."/>
            <person name="Jin Y."/>
            <person name="Yuan Z."/>
            <person name="Yang Y."/>
            <person name="Tan S."/>
            <person name="Peatman E."/>
            <person name="Lu J."/>
            <person name="Qin Z."/>
            <person name="Dunham R."/>
            <person name="Li Z."/>
            <person name="Sonstegard T."/>
            <person name="Feng J."/>
            <person name="Danzmann R.G."/>
            <person name="Schroeder S."/>
            <person name="Scheffler B."/>
            <person name="Duke M.V."/>
            <person name="Ballard L."/>
            <person name="Kucuktas H."/>
            <person name="Kaltenboeck L."/>
            <person name="Liu H."/>
            <person name="Armbruster J."/>
            <person name="Xie Y."/>
            <person name="Kirby M.L."/>
            <person name="Tian Y."/>
            <person name="Flanagan M.E."/>
            <person name="Mu W."/>
            <person name="Waldbieser G.C."/>
        </authorList>
    </citation>
    <scope>NUCLEOTIDE SEQUENCE [LARGE SCALE GENOMIC DNA]</scope>
    <source>
        <strain evidence="6">SDA103</strain>
    </source>
</reference>
<dbReference type="InterPro" id="IPR013151">
    <property type="entry name" value="Immunoglobulin_dom"/>
</dbReference>
<evidence type="ECO:0000313" key="6">
    <source>
        <dbReference type="Proteomes" id="UP000221080"/>
    </source>
</evidence>
<dbReference type="Proteomes" id="UP000221080">
    <property type="component" value="Chromosome 7"/>
</dbReference>
<evidence type="ECO:0000256" key="1">
    <source>
        <dbReference type="ARBA" id="ARBA00023319"/>
    </source>
</evidence>
<dbReference type="SUPFAM" id="SSF48726">
    <property type="entry name" value="Immunoglobulin"/>
    <property type="match status" value="1"/>
</dbReference>
<dbReference type="InterPro" id="IPR007110">
    <property type="entry name" value="Ig-like_dom"/>
</dbReference>
<dbReference type="InterPro" id="IPR003599">
    <property type="entry name" value="Ig_sub"/>
</dbReference>
<organism evidence="6 7">
    <name type="scientific">Ictalurus punctatus</name>
    <name type="common">Channel catfish</name>
    <name type="synonym">Silurus punctatus</name>
    <dbReference type="NCBI Taxonomy" id="7998"/>
    <lineage>
        <taxon>Eukaryota</taxon>
        <taxon>Metazoa</taxon>
        <taxon>Chordata</taxon>
        <taxon>Craniata</taxon>
        <taxon>Vertebrata</taxon>
        <taxon>Euteleostomi</taxon>
        <taxon>Actinopterygii</taxon>
        <taxon>Neopterygii</taxon>
        <taxon>Teleostei</taxon>
        <taxon>Ostariophysi</taxon>
        <taxon>Siluriformes</taxon>
        <taxon>Ictaluridae</taxon>
        <taxon>Ictalurus</taxon>
    </lineage>
</organism>
<reference evidence="7" key="2">
    <citation type="submission" date="2025-08" db="UniProtKB">
        <authorList>
            <consortium name="RefSeq"/>
        </authorList>
    </citation>
    <scope>IDENTIFICATION</scope>
    <source>
        <tissue evidence="7">Blood</tissue>
    </source>
</reference>
<gene>
    <name evidence="7" type="primary">LOC108268284</name>
</gene>
<dbReference type="KEGG" id="ipu:108268284"/>
<dbReference type="Pfam" id="PF00047">
    <property type="entry name" value="ig"/>
    <property type="match status" value="1"/>
</dbReference>
<sequence>MQHLCSTLYGLLASCLCCWGPSDGFFVSQSPSTVTLWRGESVQITCSWNISISGVKVTWFKDNQRVEFNQTDKFTKTNNNNNTSSKLVLNDVNDAGFYICQVVQDIPRLVTVNGTGTNVTYNESGTSTTQCGTLTTQPITVLKNTPEQPVTLLVATLSSAVVILFICVCLSVWRMKRGCKQSGRMVIREGPPSEGTEPENSEDGGSSRTSRGSTQWYMVPVYESYFDLQRSDKEECADSDKTACASALK</sequence>
<dbReference type="InterPro" id="IPR036179">
    <property type="entry name" value="Ig-like_dom_sf"/>
</dbReference>
<feature type="domain" description="Ig-like" evidence="5">
    <location>
        <begin position="21"/>
        <end position="111"/>
    </location>
</feature>
<evidence type="ECO:0000256" key="4">
    <source>
        <dbReference type="SAM" id="SignalP"/>
    </source>
</evidence>
<feature type="region of interest" description="Disordered" evidence="2">
    <location>
        <begin position="185"/>
        <end position="215"/>
    </location>
</feature>
<feature type="signal peptide" evidence="4">
    <location>
        <begin position="1"/>
        <end position="24"/>
    </location>
</feature>
<protein>
    <submittedName>
        <fullName evidence="7">Uncharacterized protein LOC108268284</fullName>
    </submittedName>
</protein>
<feature type="transmembrane region" description="Helical" evidence="3">
    <location>
        <begin position="150"/>
        <end position="173"/>
    </location>
</feature>
<keyword evidence="6" id="KW-1185">Reference proteome</keyword>
<dbReference type="OrthoDB" id="10012075at2759"/>
<feature type="chain" id="PRO_5012767994" evidence="4">
    <location>
        <begin position="25"/>
        <end position="249"/>
    </location>
</feature>
<dbReference type="InterPro" id="IPR013783">
    <property type="entry name" value="Ig-like_fold"/>
</dbReference>
<dbReference type="AlphaFoldDB" id="A0A2D0RDM0"/>
<dbReference type="RefSeq" id="XP_017328639.1">
    <property type="nucleotide sequence ID" value="XM_017473150.3"/>
</dbReference>
<keyword evidence="4" id="KW-0732">Signal</keyword>
<evidence type="ECO:0000256" key="3">
    <source>
        <dbReference type="SAM" id="Phobius"/>
    </source>
</evidence>
<keyword evidence="3" id="KW-0472">Membrane</keyword>
<accession>A0A2D0RDM0</accession>
<proteinExistence type="predicted"/>
<keyword evidence="3" id="KW-0812">Transmembrane</keyword>
<dbReference type="Gene3D" id="2.60.40.10">
    <property type="entry name" value="Immunoglobulins"/>
    <property type="match status" value="1"/>
</dbReference>
<keyword evidence="1" id="KW-0393">Immunoglobulin domain</keyword>
<dbReference type="GeneID" id="108268284"/>
<dbReference type="SMART" id="SM00409">
    <property type="entry name" value="IG"/>
    <property type="match status" value="1"/>
</dbReference>
<evidence type="ECO:0000259" key="5">
    <source>
        <dbReference type="PROSITE" id="PS50835"/>
    </source>
</evidence>
<evidence type="ECO:0000313" key="7">
    <source>
        <dbReference type="RefSeq" id="XP_017328639.1"/>
    </source>
</evidence>
<name>A0A2D0RDM0_ICTPU</name>